<keyword evidence="5" id="KW-0408">Iron</keyword>
<protein>
    <recommendedName>
        <fullName evidence="8">Beta,beta-carotene 15,15'-monooxygenase</fullName>
    </recommendedName>
</protein>
<evidence type="ECO:0000256" key="1">
    <source>
        <dbReference type="ARBA" id="ARBA00001954"/>
    </source>
</evidence>
<dbReference type="Proteomes" id="UP001642540">
    <property type="component" value="Unassembled WGS sequence"/>
</dbReference>
<dbReference type="Pfam" id="PF03055">
    <property type="entry name" value="RPE65"/>
    <property type="match status" value="1"/>
</dbReference>
<name>A0ABP1QR74_9HEXA</name>
<evidence type="ECO:0000256" key="5">
    <source>
        <dbReference type="ARBA" id="ARBA00023004"/>
    </source>
</evidence>
<proteinExistence type="inferred from homology"/>
<keyword evidence="7" id="KW-1185">Reference proteome</keyword>
<comment type="similarity">
    <text evidence="2">Belongs to the carotenoid oxygenase family.</text>
</comment>
<dbReference type="PANTHER" id="PTHR10543">
    <property type="entry name" value="BETA-CAROTENE DIOXYGENASE"/>
    <property type="match status" value="1"/>
</dbReference>
<evidence type="ECO:0000256" key="4">
    <source>
        <dbReference type="ARBA" id="ARBA00023002"/>
    </source>
</evidence>
<evidence type="ECO:0000256" key="3">
    <source>
        <dbReference type="ARBA" id="ARBA00022723"/>
    </source>
</evidence>
<comment type="caution">
    <text evidence="6">The sequence shown here is derived from an EMBL/GenBank/DDBJ whole genome shotgun (WGS) entry which is preliminary data.</text>
</comment>
<evidence type="ECO:0008006" key="8">
    <source>
        <dbReference type="Google" id="ProtNLM"/>
    </source>
</evidence>
<organism evidence="6 7">
    <name type="scientific">Orchesella dallaii</name>
    <dbReference type="NCBI Taxonomy" id="48710"/>
    <lineage>
        <taxon>Eukaryota</taxon>
        <taxon>Metazoa</taxon>
        <taxon>Ecdysozoa</taxon>
        <taxon>Arthropoda</taxon>
        <taxon>Hexapoda</taxon>
        <taxon>Collembola</taxon>
        <taxon>Entomobryomorpha</taxon>
        <taxon>Entomobryoidea</taxon>
        <taxon>Orchesellidae</taxon>
        <taxon>Orchesellinae</taxon>
        <taxon>Orchesella</taxon>
    </lineage>
</organism>
<evidence type="ECO:0000256" key="2">
    <source>
        <dbReference type="ARBA" id="ARBA00006787"/>
    </source>
</evidence>
<dbReference type="EMBL" id="CAXLJM020000045">
    <property type="protein sequence ID" value="CAL8110503.1"/>
    <property type="molecule type" value="Genomic_DNA"/>
</dbReference>
<keyword evidence="3" id="KW-0479">Metal-binding</keyword>
<sequence length="531" mass="59852">MPVVKNEIVRPPLDGGVSKSKIFLTAEETEHPEEVEVEGKIPSYIIGGKYLRVGPGKFDFRDFTVNHWLDGYALISKFEIHNKTIVFEKKYAQTDAYKKAMALQKPAISEFGTRAQADAKKGFLSRVISTLLPEFTDNAYSTLFQMGPDLFATCDTQYFTKINPSSLDSECKCDSQKAFSLNGQCAHPLTDSKGNIFNLGFSIGATGVKYQVLKIPFGKTSEEMMKNAKIIATISPRWTGQFSTMHSFGMSENYIIFIEQPHIVSVKRIAASVVKGDTLKDWLEWRPEEKNKFYIIDKTTGKVLKTDYFSNAFYFMHFVNCYEESNQVICDIISYDSPMVLDSMTLTNLRGDQSAPADLPYIQRFVIPLIPDLKVSNIRENLNLVTKSETQCTAVRTGNKIIITGESITDLGMDLPTLNKKSFGKKVRYCYASGTIHQSSYKHCVCKVDLETREVTKWKMNEYTFPGEPYFVPDPKGSREDDGVLIVGVTDMRQGQKDYLMILDATDLTEIGRATFKNHVPTALHGIFLPN</sequence>
<comment type="cofactor">
    <cofactor evidence="1">
        <name>Fe(2+)</name>
        <dbReference type="ChEBI" id="CHEBI:29033"/>
    </cofactor>
</comment>
<reference evidence="6 7" key="1">
    <citation type="submission" date="2024-08" db="EMBL/GenBank/DDBJ databases">
        <authorList>
            <person name="Cucini C."/>
            <person name="Frati F."/>
        </authorList>
    </citation>
    <scope>NUCLEOTIDE SEQUENCE [LARGE SCALE GENOMIC DNA]</scope>
</reference>
<accession>A0ABP1QR74</accession>
<keyword evidence="4" id="KW-0560">Oxidoreductase</keyword>
<evidence type="ECO:0000313" key="6">
    <source>
        <dbReference type="EMBL" id="CAL8110503.1"/>
    </source>
</evidence>
<evidence type="ECO:0000313" key="7">
    <source>
        <dbReference type="Proteomes" id="UP001642540"/>
    </source>
</evidence>
<dbReference type="PANTHER" id="PTHR10543:SF24">
    <property type="entry name" value="CAROTENOID ISOMEROOXYGENASE"/>
    <property type="match status" value="1"/>
</dbReference>
<dbReference type="InterPro" id="IPR004294">
    <property type="entry name" value="Carotenoid_Oase"/>
</dbReference>
<gene>
    <name evidence="6" type="ORF">ODALV1_LOCUS14306</name>
</gene>